<dbReference type="AlphaFoldDB" id="A0AB38U977"/>
<dbReference type="RefSeq" id="WP_264455115.1">
    <property type="nucleotide sequence ID" value="NZ_CP083685.1"/>
</dbReference>
<feature type="compositionally biased region" description="Polar residues" evidence="1">
    <location>
        <begin position="59"/>
        <end position="79"/>
    </location>
</feature>
<gene>
    <name evidence="2" type="ORF">KQP74_15880</name>
</gene>
<organism evidence="2 3">
    <name type="scientific">Bacteroides thetaiotaomicron</name>
    <dbReference type="NCBI Taxonomy" id="818"/>
    <lineage>
        <taxon>Bacteria</taxon>
        <taxon>Pseudomonadati</taxon>
        <taxon>Bacteroidota</taxon>
        <taxon>Bacteroidia</taxon>
        <taxon>Bacteroidales</taxon>
        <taxon>Bacteroidaceae</taxon>
        <taxon>Bacteroides</taxon>
    </lineage>
</organism>
<dbReference type="EMBL" id="CP083685">
    <property type="protein sequence ID" value="UYU89424.1"/>
    <property type="molecule type" value="Genomic_DNA"/>
</dbReference>
<feature type="compositionally biased region" description="Basic and acidic residues" evidence="1">
    <location>
        <begin position="94"/>
        <end position="114"/>
    </location>
</feature>
<evidence type="ECO:0000313" key="3">
    <source>
        <dbReference type="Proteomes" id="UP001162960"/>
    </source>
</evidence>
<feature type="region of interest" description="Disordered" evidence="1">
    <location>
        <begin position="59"/>
        <end position="138"/>
    </location>
</feature>
<sequence length="259" mass="28782">MPVKKIKVSQLKAATTLVGLWTLGVDATNKSVKVSLEFIKKAYDDVVAATKKALDAATNADTSRTQIEANESTRQTNETARVKAETNRATAETARAKAETNRSTAETDRVKAETARSTAETGRANAEKTRVESEKERVSAETARIKAEEGRVSTEKNRVTEFATIKKNAETATGNANTQADRAKDFSDHQPYMGDNGNWWKWDEAKKEYVDTGILAKGGVLYPSFDINPENMHLYMTYQDDISADMFELKEGHLIFKFK</sequence>
<name>A0AB38U977_BACT4</name>
<evidence type="ECO:0000313" key="2">
    <source>
        <dbReference type="EMBL" id="UYU89424.1"/>
    </source>
</evidence>
<reference evidence="2" key="1">
    <citation type="submission" date="2021-06" db="EMBL/GenBank/DDBJ databases">
        <title>Interrogation of the integrated mobile genetic elements in gut-associated Bacteroides with a consensus prediction approach.</title>
        <authorList>
            <person name="Campbell D.E."/>
            <person name="Leigh J.R."/>
            <person name="Kim T."/>
            <person name="England W."/>
            <person name="Whitaker R.J."/>
            <person name="Degnan P.H."/>
        </authorList>
    </citation>
    <scope>NUCLEOTIDE SEQUENCE</scope>
    <source>
        <strain evidence="2">VPI-3443</strain>
    </source>
</reference>
<accession>A0AB38U977</accession>
<dbReference type="Proteomes" id="UP001162960">
    <property type="component" value="Chromosome"/>
</dbReference>
<proteinExistence type="predicted"/>
<evidence type="ECO:0000256" key="1">
    <source>
        <dbReference type="SAM" id="MobiDB-lite"/>
    </source>
</evidence>
<protein>
    <submittedName>
        <fullName evidence="2">Uncharacterized protein</fullName>
    </submittedName>
</protein>
<feature type="compositionally biased region" description="Basic and acidic residues" evidence="1">
    <location>
        <begin position="125"/>
        <end position="138"/>
    </location>
</feature>